<name>A0A8T9Q9F9_9BACT</name>
<keyword evidence="3" id="KW-1185">Reference proteome</keyword>
<evidence type="ECO:0000313" key="3">
    <source>
        <dbReference type="Proteomes" id="UP000831796"/>
    </source>
</evidence>
<dbReference type="PANTHER" id="PTHR35580">
    <property type="entry name" value="CELL SURFACE GLYCOPROTEIN (S-LAYER PROTEIN)-LIKE PROTEIN"/>
    <property type="match status" value="1"/>
</dbReference>
<protein>
    <submittedName>
        <fullName evidence="2">Uncharacterized protein</fullName>
    </submittedName>
</protein>
<organism evidence="2 3">
    <name type="scientific">Hymenobacter cellulosilyticus</name>
    <dbReference type="NCBI Taxonomy" id="2932248"/>
    <lineage>
        <taxon>Bacteria</taxon>
        <taxon>Pseudomonadati</taxon>
        <taxon>Bacteroidota</taxon>
        <taxon>Cytophagia</taxon>
        <taxon>Cytophagales</taxon>
        <taxon>Hymenobacteraceae</taxon>
        <taxon>Hymenobacter</taxon>
    </lineage>
</organism>
<dbReference type="PANTHER" id="PTHR35580:SF1">
    <property type="entry name" value="PHYTASE-LIKE DOMAIN-CONTAINING PROTEIN"/>
    <property type="match status" value="1"/>
</dbReference>
<proteinExistence type="predicted"/>
<gene>
    <name evidence="2" type="ORF">MUN79_00070</name>
</gene>
<keyword evidence="1" id="KW-0732">Signal</keyword>
<sequence length="384" mass="39296">MQHTYSSRASWPSRLFLLGLLALGLAPTAVQAQAPTWSFARSFKKTTSPQGEAIATATVVNAAGDVYMAGEFAGTVSFGNTTLTSQGTGVDRDDLFIAKWSRTTNSFVWAQRLGSLTNDVATTIALGPDGIYLAGTCGTGATLGNTTVAEEGQFLARVTDTSTGATVNWAQHLPVGGIGNLAVSGANLYAVGYLKGTVTIAGQTLTNDGGYLLRLTDTGMAATPNWFRGLGASARGVAASGSNVYVSGHFGGQATFGATTLTSNSNFNGYVVKLTDSGTAPSFTWVQQIGGPGNAYANVVAVGGANVYVGGEFYGSSLIGNQTLTTKNYTNGDGFVTKLVDAGASSSFVWSMPLGNGYKDEVQKLVVQGPAVYVAGPTGMGNGA</sequence>
<evidence type="ECO:0000256" key="1">
    <source>
        <dbReference type="SAM" id="SignalP"/>
    </source>
</evidence>
<dbReference type="Proteomes" id="UP000831796">
    <property type="component" value="Chromosome"/>
</dbReference>
<evidence type="ECO:0000313" key="2">
    <source>
        <dbReference type="EMBL" id="UOQ72450.1"/>
    </source>
</evidence>
<dbReference type="InterPro" id="IPR052918">
    <property type="entry name" value="Motility_Chemotaxis_Reg"/>
</dbReference>
<dbReference type="AlphaFoldDB" id="A0A8T9Q9F9"/>
<dbReference type="EMBL" id="CP095046">
    <property type="protein sequence ID" value="UOQ72450.1"/>
    <property type="molecule type" value="Genomic_DNA"/>
</dbReference>
<feature type="chain" id="PRO_5035915691" evidence="1">
    <location>
        <begin position="33"/>
        <end position="384"/>
    </location>
</feature>
<reference evidence="2" key="1">
    <citation type="submission" date="2022-04" db="EMBL/GenBank/DDBJ databases">
        <title>Hymenobacter sp. isolated from the air.</title>
        <authorList>
            <person name="Won M."/>
            <person name="Lee C.-M."/>
            <person name="Woen H.-Y."/>
            <person name="Kwon S.-W."/>
        </authorList>
    </citation>
    <scope>NUCLEOTIDE SEQUENCE</scope>
    <source>
        <strain evidence="2">5116S-3</strain>
    </source>
</reference>
<accession>A0A8T9Q9F9</accession>
<dbReference type="RefSeq" id="WP_244675834.1">
    <property type="nucleotide sequence ID" value="NZ_CP095046.1"/>
</dbReference>
<dbReference type="KEGG" id="hcu:MUN79_00070"/>
<feature type="signal peptide" evidence="1">
    <location>
        <begin position="1"/>
        <end position="32"/>
    </location>
</feature>